<keyword evidence="1 4" id="KW-0805">Transcription regulation</keyword>
<dbReference type="GO" id="GO:0003677">
    <property type="term" value="F:DNA binding"/>
    <property type="evidence" value="ECO:0007669"/>
    <property type="project" value="UniProtKB-UniRule"/>
</dbReference>
<dbReference type="Pfam" id="PF12802">
    <property type="entry name" value="MarR_2"/>
    <property type="match status" value="1"/>
</dbReference>
<name>A0A495BCX2_VOGIN</name>
<accession>A0A495BCX2</accession>
<dbReference type="Proteomes" id="UP000279384">
    <property type="component" value="Unassembled WGS sequence"/>
</dbReference>
<organism evidence="6 7">
    <name type="scientific">Vogesella indigofera</name>
    <name type="common">Pseudomonas indigofera</name>
    <dbReference type="NCBI Taxonomy" id="45465"/>
    <lineage>
        <taxon>Bacteria</taxon>
        <taxon>Pseudomonadati</taxon>
        <taxon>Pseudomonadota</taxon>
        <taxon>Betaproteobacteria</taxon>
        <taxon>Neisseriales</taxon>
        <taxon>Chromobacteriaceae</taxon>
        <taxon>Vogesella</taxon>
    </lineage>
</organism>
<dbReference type="PANTHER" id="PTHR38465">
    <property type="entry name" value="HTH-TYPE TRANSCRIPTIONAL REGULATOR MJ1563-RELATED"/>
    <property type="match status" value="1"/>
</dbReference>
<dbReference type="PIRSF" id="PIRSF006707">
    <property type="entry name" value="MJ1563"/>
    <property type="match status" value="1"/>
</dbReference>
<dbReference type="InterPro" id="IPR036388">
    <property type="entry name" value="WH-like_DNA-bd_sf"/>
</dbReference>
<reference evidence="6 7" key="1">
    <citation type="submission" date="2018-10" db="EMBL/GenBank/DDBJ databases">
        <title>Genomic Encyclopedia of Type Strains, Phase IV (KMG-IV): sequencing the most valuable type-strain genomes for metagenomic binning, comparative biology and taxonomic classification.</title>
        <authorList>
            <person name="Goeker M."/>
        </authorList>
    </citation>
    <scope>NUCLEOTIDE SEQUENCE [LARGE SCALE GENOMIC DNA]</scope>
    <source>
        <strain evidence="6 7">DSM 3303</strain>
    </source>
</reference>
<protein>
    <recommendedName>
        <fullName evidence="4">HTH-type transcriptional regulator</fullName>
    </recommendedName>
</protein>
<evidence type="ECO:0000313" key="7">
    <source>
        <dbReference type="Proteomes" id="UP000279384"/>
    </source>
</evidence>
<comment type="similarity">
    <text evidence="4">Belongs to the GbsR family.</text>
</comment>
<dbReference type="RefSeq" id="WP_120810645.1">
    <property type="nucleotide sequence ID" value="NZ_RBID01000014.1"/>
</dbReference>
<comment type="caution">
    <text evidence="6">The sequence shown here is derived from an EMBL/GenBank/DDBJ whole genome shotgun (WGS) entry which is preliminary data.</text>
</comment>
<dbReference type="SUPFAM" id="SSF46785">
    <property type="entry name" value="Winged helix' DNA-binding domain"/>
    <property type="match status" value="1"/>
</dbReference>
<dbReference type="Gene3D" id="1.10.10.10">
    <property type="entry name" value="Winged helix-like DNA-binding domain superfamily/Winged helix DNA-binding domain"/>
    <property type="match status" value="1"/>
</dbReference>
<keyword evidence="2 4" id="KW-0238">DNA-binding</keyword>
<feature type="domain" description="HTH marR-type" evidence="5">
    <location>
        <begin position="22"/>
        <end position="81"/>
    </location>
</feature>
<evidence type="ECO:0000256" key="3">
    <source>
        <dbReference type="ARBA" id="ARBA00023163"/>
    </source>
</evidence>
<dbReference type="AlphaFoldDB" id="A0A495BCX2"/>
<dbReference type="InterPro" id="IPR000835">
    <property type="entry name" value="HTH_MarR-typ"/>
</dbReference>
<dbReference type="InterPro" id="IPR011991">
    <property type="entry name" value="ArsR-like_HTH"/>
</dbReference>
<proteinExistence type="inferred from homology"/>
<evidence type="ECO:0000256" key="4">
    <source>
        <dbReference type="PIRNR" id="PIRNR006707"/>
    </source>
</evidence>
<keyword evidence="3 4" id="KW-0804">Transcription</keyword>
<evidence type="ECO:0000256" key="2">
    <source>
        <dbReference type="ARBA" id="ARBA00023125"/>
    </source>
</evidence>
<evidence type="ECO:0000256" key="1">
    <source>
        <dbReference type="ARBA" id="ARBA00023015"/>
    </source>
</evidence>
<gene>
    <name evidence="6" type="ORF">C8E02_1740</name>
</gene>
<dbReference type="EMBL" id="RBID01000014">
    <property type="protein sequence ID" value="RKQ58769.1"/>
    <property type="molecule type" value="Genomic_DNA"/>
</dbReference>
<dbReference type="InterPro" id="IPR036390">
    <property type="entry name" value="WH_DNA-bd_sf"/>
</dbReference>
<dbReference type="GO" id="GO:0003700">
    <property type="term" value="F:DNA-binding transcription factor activity"/>
    <property type="evidence" value="ECO:0007669"/>
    <property type="project" value="InterPro"/>
</dbReference>
<evidence type="ECO:0000313" key="6">
    <source>
        <dbReference type="EMBL" id="RKQ58769.1"/>
    </source>
</evidence>
<dbReference type="CDD" id="cd00090">
    <property type="entry name" value="HTH_ARSR"/>
    <property type="match status" value="1"/>
</dbReference>
<dbReference type="InterPro" id="IPR026282">
    <property type="entry name" value="MJ1563"/>
</dbReference>
<dbReference type="PANTHER" id="PTHR38465:SF1">
    <property type="entry name" value="HTH-TYPE TRANSCRIPTIONAL REGULATOR MJ1563-RELATED"/>
    <property type="match status" value="1"/>
</dbReference>
<sequence length="193" mass="22038">MNLPPLIQSFVLHFGEMGSHWGINRTVGQIYALLYVSDKPLNADDIVEAIGCSRSNTSMALKELQAWRLVKLQHLPGDRREYFSTPEDVWAIFKTLAEERQKREVEPTLTMLRGAIMETPSGDAERHAQARMNEMYQLIELVTKWFADIRDMDVDTLQKLMKLGSQVQKVLQFTQSIGRLTGRDSNRNADAEA</sequence>
<evidence type="ECO:0000259" key="5">
    <source>
        <dbReference type="Pfam" id="PF12802"/>
    </source>
</evidence>
<dbReference type="InterPro" id="IPR052362">
    <property type="entry name" value="HTH-GbsR_regulator"/>
</dbReference>